<keyword evidence="2" id="KW-1185">Reference proteome</keyword>
<reference evidence="1" key="1">
    <citation type="submission" date="2022-06" db="EMBL/GenBank/DDBJ databases">
        <title>Aeoliella straminimaris, a novel planctomycete from sediments.</title>
        <authorList>
            <person name="Vitorino I.R."/>
            <person name="Lage O.M."/>
        </authorList>
    </citation>
    <scope>NUCLEOTIDE SEQUENCE</scope>
    <source>
        <strain evidence="1">ICT_H6.2</strain>
    </source>
</reference>
<dbReference type="Proteomes" id="UP001155241">
    <property type="component" value="Unassembled WGS sequence"/>
</dbReference>
<comment type="caution">
    <text evidence="1">The sequence shown here is derived from an EMBL/GenBank/DDBJ whole genome shotgun (WGS) entry which is preliminary data.</text>
</comment>
<dbReference type="RefSeq" id="WP_252851307.1">
    <property type="nucleotide sequence ID" value="NZ_JAMXLR010000020.1"/>
</dbReference>
<dbReference type="AlphaFoldDB" id="A0A9X2F7S5"/>
<organism evidence="1 2">
    <name type="scientific">Aeoliella straminimaris</name>
    <dbReference type="NCBI Taxonomy" id="2954799"/>
    <lineage>
        <taxon>Bacteria</taxon>
        <taxon>Pseudomonadati</taxon>
        <taxon>Planctomycetota</taxon>
        <taxon>Planctomycetia</taxon>
        <taxon>Pirellulales</taxon>
        <taxon>Lacipirellulaceae</taxon>
        <taxon>Aeoliella</taxon>
    </lineage>
</organism>
<accession>A0A9X2F7S5</accession>
<name>A0A9X2F7S5_9BACT</name>
<dbReference type="InterPro" id="IPR023296">
    <property type="entry name" value="Glyco_hydro_beta-prop_sf"/>
</dbReference>
<gene>
    <name evidence="1" type="ORF">NG895_04760</name>
</gene>
<evidence type="ECO:0000313" key="2">
    <source>
        <dbReference type="Proteomes" id="UP001155241"/>
    </source>
</evidence>
<dbReference type="SUPFAM" id="SSF75005">
    <property type="entry name" value="Arabinanase/levansucrase/invertase"/>
    <property type="match status" value="1"/>
</dbReference>
<keyword evidence="1" id="KW-0378">Hydrolase</keyword>
<proteinExistence type="predicted"/>
<evidence type="ECO:0000313" key="1">
    <source>
        <dbReference type="EMBL" id="MCO6043208.1"/>
    </source>
</evidence>
<dbReference type="CDD" id="cd08994">
    <property type="entry name" value="GH43_62_32_68_117_130-like"/>
    <property type="match status" value="1"/>
</dbReference>
<dbReference type="Gene3D" id="2.115.10.20">
    <property type="entry name" value="Glycosyl hydrolase domain, family 43"/>
    <property type="match status" value="1"/>
</dbReference>
<dbReference type="GO" id="GO:0016787">
    <property type="term" value="F:hydrolase activity"/>
    <property type="evidence" value="ECO:0007669"/>
    <property type="project" value="UniProtKB-KW"/>
</dbReference>
<protein>
    <submittedName>
        <fullName evidence="1">Glycoside hydrolase family protein</fullName>
    </submittedName>
</protein>
<sequence>MNFNRLLGGLVCLALMPALVWGAPDTLQLRIGKLPAASKASLDDLQSRPFITAHPGWYSWCPSVLQAADGKYHMFHARWPQSLGFLSWLTHSQVVHAVADRPEGPYTEVGVAIPATGPGRGDWFNAHNAKIKRFGDTYYLYFIQTRGDSFAVDGEAKRVAMARVGYRHPLWMNEARPNQRTFVATAKSLDGPWSISPDPIIQPAKTITTLTVNPAVCQGPDGTYFMIVKGDKPGSRARNQALAIANSPVGPWTIQDAPVIDDLDTEDASIWYDQTRKRFYAVFHARGFLGMMTSPDGYHWEKAAQYKLTPKEIVFDDGTTWKPDRMERPFVLTDDRGQPQQLFVACKRGDTSVNVCLPLFATEDE</sequence>
<dbReference type="EMBL" id="JAMXLR010000020">
    <property type="protein sequence ID" value="MCO6043208.1"/>
    <property type="molecule type" value="Genomic_DNA"/>
</dbReference>